<evidence type="ECO:0000256" key="1">
    <source>
        <dbReference type="SAM" id="MobiDB-lite"/>
    </source>
</evidence>
<accession>A0A5B7EIL2</accession>
<dbReference type="Proteomes" id="UP000324222">
    <property type="component" value="Unassembled WGS sequence"/>
</dbReference>
<comment type="caution">
    <text evidence="2">The sequence shown here is derived from an EMBL/GenBank/DDBJ whole genome shotgun (WGS) entry which is preliminary data.</text>
</comment>
<dbReference type="AlphaFoldDB" id="A0A5B7EIL2"/>
<organism evidence="2 3">
    <name type="scientific">Portunus trituberculatus</name>
    <name type="common">Swimming crab</name>
    <name type="synonym">Neptunus trituberculatus</name>
    <dbReference type="NCBI Taxonomy" id="210409"/>
    <lineage>
        <taxon>Eukaryota</taxon>
        <taxon>Metazoa</taxon>
        <taxon>Ecdysozoa</taxon>
        <taxon>Arthropoda</taxon>
        <taxon>Crustacea</taxon>
        <taxon>Multicrustacea</taxon>
        <taxon>Malacostraca</taxon>
        <taxon>Eumalacostraca</taxon>
        <taxon>Eucarida</taxon>
        <taxon>Decapoda</taxon>
        <taxon>Pleocyemata</taxon>
        <taxon>Brachyura</taxon>
        <taxon>Eubrachyura</taxon>
        <taxon>Portunoidea</taxon>
        <taxon>Portunidae</taxon>
        <taxon>Portuninae</taxon>
        <taxon>Portunus</taxon>
    </lineage>
</organism>
<name>A0A5B7EIL2_PORTR</name>
<dbReference type="EMBL" id="VSRR010002792">
    <property type="protein sequence ID" value="MPC33255.1"/>
    <property type="molecule type" value="Genomic_DNA"/>
</dbReference>
<sequence length="98" mass="9293">MNVDRGRDAQRGGERSGCSKVSGGGGGGGVEHGGGDGGKGDIDGGSGSGGSGGGGGEFSGDGERSVVVMAVVRYAACLEVSPVPCSSHVGTQAHHAHV</sequence>
<evidence type="ECO:0000313" key="2">
    <source>
        <dbReference type="EMBL" id="MPC33255.1"/>
    </source>
</evidence>
<feature type="compositionally biased region" description="Basic and acidic residues" evidence="1">
    <location>
        <begin position="1"/>
        <end position="14"/>
    </location>
</feature>
<proteinExistence type="predicted"/>
<reference evidence="2 3" key="1">
    <citation type="submission" date="2019-05" db="EMBL/GenBank/DDBJ databases">
        <title>Another draft genome of Portunus trituberculatus and its Hox gene families provides insights of decapod evolution.</title>
        <authorList>
            <person name="Jeong J.-H."/>
            <person name="Song I."/>
            <person name="Kim S."/>
            <person name="Choi T."/>
            <person name="Kim D."/>
            <person name="Ryu S."/>
            <person name="Kim W."/>
        </authorList>
    </citation>
    <scope>NUCLEOTIDE SEQUENCE [LARGE SCALE GENOMIC DNA]</scope>
    <source>
        <tissue evidence="2">Muscle</tissue>
    </source>
</reference>
<protein>
    <submittedName>
        <fullName evidence="2">Uncharacterized protein</fullName>
    </submittedName>
</protein>
<evidence type="ECO:0000313" key="3">
    <source>
        <dbReference type="Proteomes" id="UP000324222"/>
    </source>
</evidence>
<keyword evidence="3" id="KW-1185">Reference proteome</keyword>
<gene>
    <name evidence="2" type="ORF">E2C01_026600</name>
</gene>
<feature type="region of interest" description="Disordered" evidence="1">
    <location>
        <begin position="1"/>
        <end position="61"/>
    </location>
</feature>
<feature type="compositionally biased region" description="Gly residues" evidence="1">
    <location>
        <begin position="22"/>
        <end position="59"/>
    </location>
</feature>